<organism evidence="9 10">
    <name type="scientific">Halorubrum lacusprofundi (strain ATCC 49239 / DSM 5036 / JCM 8891 / ACAM 34)</name>
    <dbReference type="NCBI Taxonomy" id="416348"/>
    <lineage>
        <taxon>Archaea</taxon>
        <taxon>Methanobacteriati</taxon>
        <taxon>Methanobacteriota</taxon>
        <taxon>Stenosarchaea group</taxon>
        <taxon>Halobacteria</taxon>
        <taxon>Halobacteriales</taxon>
        <taxon>Haloferacaceae</taxon>
        <taxon>Halorubrum</taxon>
    </lineage>
</organism>
<keyword evidence="6" id="KW-0368">Histidine biosynthesis</keyword>
<reference evidence="9 10" key="1">
    <citation type="journal article" date="2016" name="Stand. Genomic Sci.">
        <title>Complete genome sequence of the Antarctic Halorubrum lacusprofundi type strain ACAM 34.</title>
        <authorList>
            <person name="Anderson I.J."/>
            <person name="DasSarma P."/>
            <person name="Lucas S."/>
            <person name="Copeland A."/>
            <person name="Lapidus A."/>
            <person name="Del Rio T.G."/>
            <person name="Tice H."/>
            <person name="Dalin E."/>
            <person name="Bruce D.C."/>
            <person name="Goodwin L."/>
            <person name="Pitluck S."/>
            <person name="Sims D."/>
            <person name="Brettin T.S."/>
            <person name="Detter J.C."/>
            <person name="Han C.S."/>
            <person name="Larimer F."/>
            <person name="Hauser L."/>
            <person name="Land M."/>
            <person name="Ivanova N."/>
            <person name="Richardson P."/>
            <person name="Cavicchioli R."/>
            <person name="DasSarma S."/>
            <person name="Woese C.R."/>
            <person name="Kyrpides N.C."/>
        </authorList>
    </citation>
    <scope>NUCLEOTIDE SEQUENCE [LARGE SCALE GENOMIC DNA]</scope>
    <source>
        <strain evidence="10">ATCC 49239 / DSM 5036 / JCM 8891 / ACAM 34</strain>
    </source>
</reference>
<evidence type="ECO:0000256" key="2">
    <source>
        <dbReference type="ARBA" id="ARBA00009152"/>
    </source>
</evidence>
<gene>
    <name evidence="9" type="ordered locus">Hlac_1354</name>
</gene>
<evidence type="ECO:0000256" key="4">
    <source>
        <dbReference type="ARBA" id="ARBA00022605"/>
    </source>
</evidence>
<keyword evidence="4" id="KW-0028">Amino-acid biosynthesis</keyword>
<proteinExistence type="inferred from homology"/>
<dbReference type="InterPro" id="IPR016195">
    <property type="entry name" value="Pol/histidinol_Pase-like"/>
</dbReference>
<evidence type="ECO:0000256" key="7">
    <source>
        <dbReference type="ARBA" id="ARBA00049158"/>
    </source>
</evidence>
<keyword evidence="5" id="KW-0378">Hydrolase</keyword>
<evidence type="ECO:0000313" key="10">
    <source>
        <dbReference type="Proteomes" id="UP000000740"/>
    </source>
</evidence>
<dbReference type="SUPFAM" id="SSF89550">
    <property type="entry name" value="PHP domain-like"/>
    <property type="match status" value="1"/>
</dbReference>
<keyword evidence="10" id="KW-1185">Reference proteome</keyword>
<dbReference type="HOGENOM" id="CLU_054611_2_2_2"/>
<comment type="pathway">
    <text evidence="1">Amino-acid biosynthesis; L-histidine biosynthesis; L-histidine from 5-phospho-alpha-D-ribose 1-diphosphate: step 8/9.</text>
</comment>
<accession>B9LNK7</accession>
<evidence type="ECO:0000256" key="5">
    <source>
        <dbReference type="ARBA" id="ARBA00022801"/>
    </source>
</evidence>
<dbReference type="Pfam" id="PF02811">
    <property type="entry name" value="PHP"/>
    <property type="match status" value="1"/>
</dbReference>
<comment type="catalytic activity">
    <reaction evidence="7">
        <text>L-histidinol phosphate + H2O = L-histidinol + phosphate</text>
        <dbReference type="Rhea" id="RHEA:14465"/>
        <dbReference type="ChEBI" id="CHEBI:15377"/>
        <dbReference type="ChEBI" id="CHEBI:43474"/>
        <dbReference type="ChEBI" id="CHEBI:57699"/>
        <dbReference type="ChEBI" id="CHEBI:57980"/>
        <dbReference type="EC" id="3.1.3.15"/>
    </reaction>
</comment>
<dbReference type="GO" id="GO:0004401">
    <property type="term" value="F:histidinol-phosphatase activity"/>
    <property type="evidence" value="ECO:0007669"/>
    <property type="project" value="UniProtKB-EC"/>
</dbReference>
<comment type="similarity">
    <text evidence="2">Belongs to the PHP hydrolase family. HisK subfamily.</text>
</comment>
<dbReference type="AlphaFoldDB" id="B9LNK7"/>
<dbReference type="GO" id="GO:0005737">
    <property type="term" value="C:cytoplasm"/>
    <property type="evidence" value="ECO:0007669"/>
    <property type="project" value="TreeGrafter"/>
</dbReference>
<feature type="domain" description="Polymerase/histidinol phosphatase N-terminal" evidence="8">
    <location>
        <begin position="23"/>
        <end position="81"/>
    </location>
</feature>
<protein>
    <recommendedName>
        <fullName evidence="3">histidinol-phosphatase</fullName>
        <ecNumber evidence="3">3.1.3.15</ecNumber>
    </recommendedName>
</protein>
<dbReference type="SMART" id="SM00481">
    <property type="entry name" value="POLIIIAc"/>
    <property type="match status" value="1"/>
</dbReference>
<evidence type="ECO:0000256" key="3">
    <source>
        <dbReference type="ARBA" id="ARBA00013085"/>
    </source>
</evidence>
<dbReference type="UniPathway" id="UPA00031">
    <property type="reaction ID" value="UER00013"/>
</dbReference>
<dbReference type="PANTHER" id="PTHR21039:SF0">
    <property type="entry name" value="HISTIDINOL-PHOSPHATASE"/>
    <property type="match status" value="1"/>
</dbReference>
<dbReference type="eggNOG" id="arCOG00305">
    <property type="taxonomic scope" value="Archaea"/>
</dbReference>
<evidence type="ECO:0000256" key="6">
    <source>
        <dbReference type="ARBA" id="ARBA00023102"/>
    </source>
</evidence>
<sequence length="283" mass="31513">MTRRAIPADPKLRVDPERTRSVYDYHVHTNYSDGAFLSRMVDAATDAGLDGVGITDHCNVSPDPAAERFKRTFGFNLDLTYERRREAIERLRADPDVGIDVFDAVEMDYDPDHEAAIADFLAEAGFDYAIGSVHELDGANVHTRSHFADKPASERRALVDRYFEKLVALIDSELFAIAAHPDLVERNPHLRGFATADHYAAVAEAFRDSRTIPEINAGRLLDDYGEFHPAPAFLSRLVDAGVRVSVGTDSHEPGVIAPRIDEIEAEMDRRGLDPVRLDKLAED</sequence>
<dbReference type="PANTHER" id="PTHR21039">
    <property type="entry name" value="HISTIDINOL PHOSPHATASE-RELATED"/>
    <property type="match status" value="1"/>
</dbReference>
<dbReference type="KEGG" id="hla:Hlac_1354"/>
<evidence type="ECO:0000256" key="1">
    <source>
        <dbReference type="ARBA" id="ARBA00004970"/>
    </source>
</evidence>
<dbReference type="EC" id="3.1.3.15" evidence="3"/>
<dbReference type="Proteomes" id="UP000000740">
    <property type="component" value="Chromosome 1"/>
</dbReference>
<dbReference type="InterPro" id="IPR003141">
    <property type="entry name" value="Pol/His_phosphatase_N"/>
</dbReference>
<evidence type="ECO:0000313" key="9">
    <source>
        <dbReference type="EMBL" id="ACM56945.1"/>
    </source>
</evidence>
<name>B9LNK7_HALLT</name>
<dbReference type="EMBL" id="CP001365">
    <property type="protein sequence ID" value="ACM56945.1"/>
    <property type="molecule type" value="Genomic_DNA"/>
</dbReference>
<dbReference type="Gene3D" id="3.20.20.140">
    <property type="entry name" value="Metal-dependent hydrolases"/>
    <property type="match status" value="1"/>
</dbReference>
<evidence type="ECO:0000259" key="8">
    <source>
        <dbReference type="SMART" id="SM00481"/>
    </source>
</evidence>
<dbReference type="GO" id="GO:0000105">
    <property type="term" value="P:L-histidine biosynthetic process"/>
    <property type="evidence" value="ECO:0007669"/>
    <property type="project" value="UniProtKB-UniPathway"/>
</dbReference>
<dbReference type="InterPro" id="IPR010140">
    <property type="entry name" value="Histidinol_P_phosphatase_HisJ"/>
</dbReference>
<dbReference type="InterPro" id="IPR004013">
    <property type="entry name" value="PHP_dom"/>
</dbReference>